<dbReference type="InterPro" id="IPR036875">
    <property type="entry name" value="Znf_CCHC_sf"/>
</dbReference>
<dbReference type="Gene3D" id="1.10.4020.10">
    <property type="entry name" value="DNA breaking-rejoining enzymes"/>
    <property type="match status" value="1"/>
</dbReference>
<evidence type="ECO:0000313" key="5">
    <source>
        <dbReference type="EMBL" id="KYO29168.1"/>
    </source>
</evidence>
<dbReference type="GO" id="GO:0003676">
    <property type="term" value="F:nucleic acid binding"/>
    <property type="evidence" value="ECO:0007669"/>
    <property type="project" value="InterPro"/>
</dbReference>
<dbReference type="SUPFAM" id="SSF47353">
    <property type="entry name" value="Retrovirus capsid dimerization domain-like"/>
    <property type="match status" value="1"/>
</dbReference>
<dbReference type="PROSITE" id="PS50158">
    <property type="entry name" value="ZF_CCHC"/>
    <property type="match status" value="1"/>
</dbReference>
<evidence type="ECO:0000259" key="3">
    <source>
        <dbReference type="PROSITE" id="PS50158"/>
    </source>
</evidence>
<reference evidence="5 6" key="1">
    <citation type="journal article" date="2012" name="Genome Biol.">
        <title>Sequencing three crocodilian genomes to illuminate the evolution of archosaurs and amniotes.</title>
        <authorList>
            <person name="St John J.A."/>
            <person name="Braun E.L."/>
            <person name="Isberg S.R."/>
            <person name="Miles L.G."/>
            <person name="Chong A.Y."/>
            <person name="Gongora J."/>
            <person name="Dalzell P."/>
            <person name="Moran C."/>
            <person name="Bed'hom B."/>
            <person name="Abzhanov A."/>
            <person name="Burgess S.C."/>
            <person name="Cooksey A.M."/>
            <person name="Castoe T.A."/>
            <person name="Crawford N.G."/>
            <person name="Densmore L.D."/>
            <person name="Drew J.C."/>
            <person name="Edwards S.V."/>
            <person name="Faircloth B.C."/>
            <person name="Fujita M.K."/>
            <person name="Greenwold M.J."/>
            <person name="Hoffmann F.G."/>
            <person name="Howard J.M."/>
            <person name="Iguchi T."/>
            <person name="Janes D.E."/>
            <person name="Khan S.Y."/>
            <person name="Kohno S."/>
            <person name="de Koning A.J."/>
            <person name="Lance S.L."/>
            <person name="McCarthy F.M."/>
            <person name="McCormack J.E."/>
            <person name="Merchant M.E."/>
            <person name="Peterson D.G."/>
            <person name="Pollock D.D."/>
            <person name="Pourmand N."/>
            <person name="Raney B.J."/>
            <person name="Roessler K.A."/>
            <person name="Sanford J.R."/>
            <person name="Sawyer R.H."/>
            <person name="Schmidt C.J."/>
            <person name="Triplett E.W."/>
            <person name="Tuberville T.D."/>
            <person name="Venegas-Anaya M."/>
            <person name="Howard J.T."/>
            <person name="Jarvis E.D."/>
            <person name="Guillette L.J.Jr."/>
            <person name="Glenn T.C."/>
            <person name="Green R.E."/>
            <person name="Ray D.A."/>
        </authorList>
    </citation>
    <scope>NUCLEOTIDE SEQUENCE [LARGE SCALE GENOMIC DNA]</scope>
    <source>
        <strain evidence="5">KSC_2009_1</strain>
    </source>
</reference>
<dbReference type="GO" id="GO:0008270">
    <property type="term" value="F:zinc ion binding"/>
    <property type="evidence" value="ECO:0007669"/>
    <property type="project" value="UniProtKB-KW"/>
</dbReference>
<evidence type="ECO:0000256" key="1">
    <source>
        <dbReference type="PROSITE-ProRule" id="PRU00047"/>
    </source>
</evidence>
<dbReference type="Gene3D" id="4.10.60.10">
    <property type="entry name" value="Zinc finger, CCHC-type"/>
    <property type="match status" value="1"/>
</dbReference>
<gene>
    <name evidence="5" type="ORF">Y1Q_0009948</name>
</gene>
<evidence type="ECO:0000256" key="2">
    <source>
        <dbReference type="SAM" id="MobiDB-lite"/>
    </source>
</evidence>
<dbReference type="eggNOG" id="KOG0017">
    <property type="taxonomic scope" value="Eukaryota"/>
</dbReference>
<dbReference type="Pfam" id="PF02023">
    <property type="entry name" value="SCAN"/>
    <property type="match status" value="1"/>
</dbReference>
<feature type="domain" description="CCHC-type" evidence="3">
    <location>
        <begin position="251"/>
        <end position="264"/>
    </location>
</feature>
<dbReference type="SMART" id="SM00343">
    <property type="entry name" value="ZnF_C2HC"/>
    <property type="match status" value="1"/>
</dbReference>
<evidence type="ECO:0008006" key="7">
    <source>
        <dbReference type="Google" id="ProtNLM"/>
    </source>
</evidence>
<protein>
    <recommendedName>
        <fullName evidence="7">CCHC-type domain-containing protein</fullName>
    </recommendedName>
</protein>
<dbReference type="SUPFAM" id="SSF57756">
    <property type="entry name" value="Retrovirus zinc finger-like domains"/>
    <property type="match status" value="1"/>
</dbReference>
<dbReference type="InterPro" id="IPR001878">
    <property type="entry name" value="Znf_CCHC"/>
</dbReference>
<name>A0A151MXJ9_ALLMI</name>
<comment type="caution">
    <text evidence="5">The sequence shown here is derived from an EMBL/GenBank/DDBJ whole genome shotgun (WGS) entry which is preliminary data.</text>
</comment>
<feature type="domain" description="SCAN box" evidence="4">
    <location>
        <begin position="133"/>
        <end position="209"/>
    </location>
</feature>
<dbReference type="PROSITE" id="PS50804">
    <property type="entry name" value="SCAN_BOX"/>
    <property type="match status" value="1"/>
</dbReference>
<keyword evidence="1" id="KW-0863">Zinc-finger</keyword>
<dbReference type="AlphaFoldDB" id="A0A151MXJ9"/>
<evidence type="ECO:0000313" key="6">
    <source>
        <dbReference type="Proteomes" id="UP000050525"/>
    </source>
</evidence>
<dbReference type="Proteomes" id="UP000050525">
    <property type="component" value="Unassembled WGS sequence"/>
</dbReference>
<organism evidence="5 6">
    <name type="scientific">Alligator mississippiensis</name>
    <name type="common">American alligator</name>
    <dbReference type="NCBI Taxonomy" id="8496"/>
    <lineage>
        <taxon>Eukaryota</taxon>
        <taxon>Metazoa</taxon>
        <taxon>Chordata</taxon>
        <taxon>Craniata</taxon>
        <taxon>Vertebrata</taxon>
        <taxon>Euteleostomi</taxon>
        <taxon>Archelosauria</taxon>
        <taxon>Archosauria</taxon>
        <taxon>Crocodylia</taxon>
        <taxon>Alligatoridae</taxon>
        <taxon>Alligatorinae</taxon>
        <taxon>Alligator</taxon>
    </lineage>
</organism>
<keyword evidence="1" id="KW-0862">Zinc</keyword>
<evidence type="ECO:0000259" key="4">
    <source>
        <dbReference type="PROSITE" id="PS50804"/>
    </source>
</evidence>
<sequence>MEDPDLATYTSMQAMAIGPADVLGQNLQALTQILNSQQQMLDRQQDWLQHSLASFKMPEMTKDDDPEVYIEAFERHALMTRLDKRYWASQLGALVVGKAQATYWALSRDDAQDYEHVKEAILYRLEINSEHYRCQFRAKKGPEAKQQRVLLQLLWDLLDKWVNPAGQDREALADQIILEQFQNDLEERMQCWVRQHTPQTCEEALKLAQAFTASEAHYPRERRNLGPSMAAPREPERWRPPGRGATRDPVCFQCGQKGHFSRECLSQAAERWIPDDRARAPTERRRGPEPGELMDCSYVVGGENVAWRHPVVKAWVEGRPV</sequence>
<proteinExistence type="predicted"/>
<feature type="region of interest" description="Disordered" evidence="2">
    <location>
        <begin position="223"/>
        <end position="244"/>
    </location>
</feature>
<keyword evidence="6" id="KW-1185">Reference proteome</keyword>
<accession>A0A151MXJ9</accession>
<dbReference type="InterPro" id="IPR038269">
    <property type="entry name" value="SCAN_sf"/>
</dbReference>
<keyword evidence="1" id="KW-0479">Metal-binding</keyword>
<dbReference type="PANTHER" id="PTHR46888:SF1">
    <property type="entry name" value="RIBONUCLEASE H"/>
    <property type="match status" value="1"/>
</dbReference>
<dbReference type="PANTHER" id="PTHR46888">
    <property type="entry name" value="ZINC KNUCKLE DOMAINCONTAINING PROTEIN-RELATED"/>
    <property type="match status" value="1"/>
</dbReference>
<dbReference type="InterPro" id="IPR003309">
    <property type="entry name" value="SCAN_dom"/>
</dbReference>
<dbReference type="EMBL" id="AKHW03004724">
    <property type="protein sequence ID" value="KYO29168.1"/>
    <property type="molecule type" value="Genomic_DNA"/>
</dbReference>
<dbReference type="Pfam" id="PF00098">
    <property type="entry name" value="zf-CCHC"/>
    <property type="match status" value="1"/>
</dbReference>